<proteinExistence type="predicted"/>
<feature type="non-terminal residue" evidence="1">
    <location>
        <position position="1"/>
    </location>
</feature>
<comment type="caution">
    <text evidence="1">The sequence shown here is derived from an EMBL/GenBank/DDBJ whole genome shotgun (WGS) entry which is preliminary data.</text>
</comment>
<sequence>NLSLIYLLTWILLLIMKIKRLESYLVQLNLLLLNQCLNLAQRILFHQSLNPCLSTTQKLLGSL</sequence>
<gene>
    <name evidence="1" type="ORF">HAX54_009851</name>
</gene>
<feature type="non-terminal residue" evidence="1">
    <location>
        <position position="63"/>
    </location>
</feature>
<keyword evidence="2" id="KW-1185">Reference proteome</keyword>
<organism evidence="1 2">
    <name type="scientific">Datura stramonium</name>
    <name type="common">Jimsonweed</name>
    <name type="synonym">Common thornapple</name>
    <dbReference type="NCBI Taxonomy" id="4076"/>
    <lineage>
        <taxon>Eukaryota</taxon>
        <taxon>Viridiplantae</taxon>
        <taxon>Streptophyta</taxon>
        <taxon>Embryophyta</taxon>
        <taxon>Tracheophyta</taxon>
        <taxon>Spermatophyta</taxon>
        <taxon>Magnoliopsida</taxon>
        <taxon>eudicotyledons</taxon>
        <taxon>Gunneridae</taxon>
        <taxon>Pentapetalae</taxon>
        <taxon>asterids</taxon>
        <taxon>lamiids</taxon>
        <taxon>Solanales</taxon>
        <taxon>Solanaceae</taxon>
        <taxon>Solanoideae</taxon>
        <taxon>Datureae</taxon>
        <taxon>Datura</taxon>
    </lineage>
</organism>
<protein>
    <submittedName>
        <fullName evidence="1">Uncharacterized protein</fullName>
    </submittedName>
</protein>
<accession>A0ABS8WZ96</accession>
<dbReference type="Proteomes" id="UP000823775">
    <property type="component" value="Unassembled WGS sequence"/>
</dbReference>
<name>A0ABS8WZ96_DATST</name>
<dbReference type="EMBL" id="JACEIK010015352">
    <property type="protein sequence ID" value="MCE3216984.1"/>
    <property type="molecule type" value="Genomic_DNA"/>
</dbReference>
<evidence type="ECO:0000313" key="2">
    <source>
        <dbReference type="Proteomes" id="UP000823775"/>
    </source>
</evidence>
<evidence type="ECO:0000313" key="1">
    <source>
        <dbReference type="EMBL" id="MCE3216984.1"/>
    </source>
</evidence>
<reference evidence="1 2" key="1">
    <citation type="journal article" date="2021" name="BMC Genomics">
        <title>Datura genome reveals duplications of psychoactive alkaloid biosynthetic genes and high mutation rate following tissue culture.</title>
        <authorList>
            <person name="Rajewski A."/>
            <person name="Carter-House D."/>
            <person name="Stajich J."/>
            <person name="Litt A."/>
        </authorList>
    </citation>
    <scope>NUCLEOTIDE SEQUENCE [LARGE SCALE GENOMIC DNA]</scope>
    <source>
        <strain evidence="1">AR-01</strain>
    </source>
</reference>